<gene>
    <name evidence="4" type="ORF">DMH04_27730</name>
</gene>
<dbReference type="Gene3D" id="3.90.25.10">
    <property type="entry name" value="UDP-galactose 4-epimerase, domain 1"/>
    <property type="match status" value="1"/>
</dbReference>
<dbReference type="Proteomes" id="UP000287547">
    <property type="component" value="Unassembled WGS sequence"/>
</dbReference>
<dbReference type="SUPFAM" id="SSF51735">
    <property type="entry name" value="NAD(P)-binding Rossmann-fold domains"/>
    <property type="match status" value="1"/>
</dbReference>
<comment type="caution">
    <text evidence="4">The sequence shown here is derived from an EMBL/GenBank/DDBJ whole genome shotgun (WGS) entry which is preliminary data.</text>
</comment>
<sequence length="290" mass="31329">MAVDGTILVLGGTGKQGGATAGELLRRGRVVHALVRDPESPKARALADAGAVLVRGDMNDEASLRAAMAGVHGVFSVQTFLTPGGVEEEERQGKAVADAAAHAGVAHFVYTSVGGAERDTGIPHFDSKWAIEQHIQKLGLPATILRPVMFHECFNDISPRVVDGRFMLGLAVRPDIAVQLIATSDIGLFAADAFDDPGTWIGRQVEIAGDQLTGPQMAEAFERATGTPTRYQQLPLEPLRGRRDDLAAMFEWFEREGYQADLPALRQMRPDLVSLESWVRTSWTPPVARP</sequence>
<dbReference type="EMBL" id="QHKI01000025">
    <property type="protein sequence ID" value="RSM81661.1"/>
    <property type="molecule type" value="Genomic_DNA"/>
</dbReference>
<keyword evidence="2" id="KW-0521">NADP</keyword>
<evidence type="ECO:0000313" key="5">
    <source>
        <dbReference type="Proteomes" id="UP000287547"/>
    </source>
</evidence>
<evidence type="ECO:0000256" key="2">
    <source>
        <dbReference type="ARBA" id="ARBA00022857"/>
    </source>
</evidence>
<dbReference type="Pfam" id="PF05368">
    <property type="entry name" value="NmrA"/>
    <property type="match status" value="1"/>
</dbReference>
<evidence type="ECO:0000313" key="4">
    <source>
        <dbReference type="EMBL" id="RSM81661.1"/>
    </source>
</evidence>
<evidence type="ECO:0000259" key="3">
    <source>
        <dbReference type="Pfam" id="PF05368"/>
    </source>
</evidence>
<proteinExistence type="inferred from homology"/>
<dbReference type="AlphaFoldDB" id="A0A428Z4T9"/>
<accession>A0A428Z4T9</accession>
<dbReference type="OrthoDB" id="319724at2"/>
<reference evidence="4 5" key="1">
    <citation type="submission" date="2018-05" db="EMBL/GenBank/DDBJ databases">
        <title>Evolution of GPA BGCs.</title>
        <authorList>
            <person name="Waglechner N."/>
            <person name="Wright G.D."/>
        </authorList>
    </citation>
    <scope>NUCLEOTIDE SEQUENCE [LARGE SCALE GENOMIC DNA]</scope>
    <source>
        <strain evidence="4 5">A82846</strain>
    </source>
</reference>
<dbReference type="CDD" id="cd05251">
    <property type="entry name" value="NmrA_like_SDR_a"/>
    <property type="match status" value="1"/>
</dbReference>
<protein>
    <submittedName>
        <fullName evidence="4">NmrA family transcriptional regulator</fullName>
    </submittedName>
</protein>
<dbReference type="InterPro" id="IPR008030">
    <property type="entry name" value="NmrA-like"/>
</dbReference>
<evidence type="ECO:0000256" key="1">
    <source>
        <dbReference type="ARBA" id="ARBA00006328"/>
    </source>
</evidence>
<organism evidence="4 5">
    <name type="scientific">Kibdelosporangium aridum</name>
    <dbReference type="NCBI Taxonomy" id="2030"/>
    <lineage>
        <taxon>Bacteria</taxon>
        <taxon>Bacillati</taxon>
        <taxon>Actinomycetota</taxon>
        <taxon>Actinomycetes</taxon>
        <taxon>Pseudonocardiales</taxon>
        <taxon>Pseudonocardiaceae</taxon>
        <taxon>Kibdelosporangium</taxon>
    </lineage>
</organism>
<feature type="domain" description="NmrA-like" evidence="3">
    <location>
        <begin position="5"/>
        <end position="260"/>
    </location>
</feature>
<name>A0A428Z4T9_KIBAR</name>
<dbReference type="InterPro" id="IPR051164">
    <property type="entry name" value="NmrA-like_oxidored"/>
</dbReference>
<dbReference type="InterPro" id="IPR036291">
    <property type="entry name" value="NAD(P)-bd_dom_sf"/>
</dbReference>
<dbReference type="Gene3D" id="3.40.50.720">
    <property type="entry name" value="NAD(P)-binding Rossmann-like Domain"/>
    <property type="match status" value="1"/>
</dbReference>
<dbReference type="PANTHER" id="PTHR42748">
    <property type="entry name" value="NITROGEN METABOLITE REPRESSION PROTEIN NMRA FAMILY MEMBER"/>
    <property type="match status" value="1"/>
</dbReference>
<dbReference type="RefSeq" id="WP_125727628.1">
    <property type="nucleotide sequence ID" value="NZ_QHKI01000025.1"/>
</dbReference>
<dbReference type="PANTHER" id="PTHR42748:SF7">
    <property type="entry name" value="NMRA LIKE REDOX SENSOR 1-RELATED"/>
    <property type="match status" value="1"/>
</dbReference>
<comment type="similarity">
    <text evidence="1">Belongs to the NmrA-type oxidoreductase family.</text>
</comment>